<sequence>MSKNHELESFVPPPDYEYSTVPLQLEQVEGPSQKQKVLVKYLVTTKNRVKEFESEFWMDPSTTLEAACAIANKNFVRDLNLSDKNSARRLVRSLGKWLDLESTQGACGVVFIKPLILAGDLQQTIGSTIQDDNYLYLSNSVDCFHVKERYEAIGVVLGVISVAIFILIFLAILYH</sequence>
<evidence type="ECO:0000313" key="2">
    <source>
        <dbReference type="EMBL" id="SGZ54582.1"/>
    </source>
</evidence>
<proteinExistence type="predicted"/>
<gene>
    <name evidence="2" type="ORF">SAMEA4029010_CIC11G00000005538</name>
</gene>
<accession>A0A1L0DQD1</accession>
<protein>
    <submittedName>
        <fullName evidence="2">CIC11C00000005538</fullName>
    </submittedName>
</protein>
<dbReference type="AlphaFoldDB" id="A0A1L0DQD1"/>
<evidence type="ECO:0000313" key="3">
    <source>
        <dbReference type="Proteomes" id="UP000182334"/>
    </source>
</evidence>
<organism evidence="2 3">
    <name type="scientific">Sungouiella intermedia</name>
    <dbReference type="NCBI Taxonomy" id="45354"/>
    <lineage>
        <taxon>Eukaryota</taxon>
        <taxon>Fungi</taxon>
        <taxon>Dikarya</taxon>
        <taxon>Ascomycota</taxon>
        <taxon>Saccharomycotina</taxon>
        <taxon>Pichiomycetes</taxon>
        <taxon>Metschnikowiaceae</taxon>
        <taxon>Sungouiella</taxon>
    </lineage>
</organism>
<keyword evidence="1" id="KW-0472">Membrane</keyword>
<keyword evidence="3" id="KW-1185">Reference proteome</keyword>
<keyword evidence="1" id="KW-1133">Transmembrane helix</keyword>
<name>A0A1L0DQD1_9ASCO</name>
<keyword evidence="1" id="KW-0812">Transmembrane</keyword>
<feature type="transmembrane region" description="Helical" evidence="1">
    <location>
        <begin position="152"/>
        <end position="174"/>
    </location>
</feature>
<reference evidence="2 3" key="1">
    <citation type="submission" date="2016-10" db="EMBL/GenBank/DDBJ databases">
        <authorList>
            <person name="de Groot N.N."/>
        </authorList>
    </citation>
    <scope>NUCLEOTIDE SEQUENCE [LARGE SCALE GENOMIC DNA]</scope>
    <source>
        <strain evidence="2 3">CBS 141442</strain>
    </source>
</reference>
<dbReference type="EMBL" id="LT635759">
    <property type="protein sequence ID" value="SGZ54582.1"/>
    <property type="molecule type" value="Genomic_DNA"/>
</dbReference>
<dbReference type="Proteomes" id="UP000182334">
    <property type="component" value="Chromosome IV"/>
</dbReference>
<evidence type="ECO:0000256" key="1">
    <source>
        <dbReference type="SAM" id="Phobius"/>
    </source>
</evidence>